<organism evidence="2 3">
    <name type="scientific">Gigaspora rosea</name>
    <dbReference type="NCBI Taxonomy" id="44941"/>
    <lineage>
        <taxon>Eukaryota</taxon>
        <taxon>Fungi</taxon>
        <taxon>Fungi incertae sedis</taxon>
        <taxon>Mucoromycota</taxon>
        <taxon>Glomeromycotina</taxon>
        <taxon>Glomeromycetes</taxon>
        <taxon>Diversisporales</taxon>
        <taxon>Gigasporaceae</taxon>
        <taxon>Gigaspora</taxon>
    </lineage>
</organism>
<feature type="region of interest" description="Disordered" evidence="1">
    <location>
        <begin position="53"/>
        <end position="84"/>
    </location>
</feature>
<proteinExistence type="predicted"/>
<evidence type="ECO:0000313" key="2">
    <source>
        <dbReference type="EMBL" id="RIB13972.1"/>
    </source>
</evidence>
<reference evidence="2 3" key="1">
    <citation type="submission" date="2018-06" db="EMBL/GenBank/DDBJ databases">
        <title>Comparative genomics reveals the genomic features of Rhizophagus irregularis, R. cerebriforme, R. diaphanum and Gigaspora rosea, and their symbiotic lifestyle signature.</title>
        <authorList>
            <person name="Morin E."/>
            <person name="San Clemente H."/>
            <person name="Chen E.C.H."/>
            <person name="De La Providencia I."/>
            <person name="Hainaut M."/>
            <person name="Kuo A."/>
            <person name="Kohler A."/>
            <person name="Murat C."/>
            <person name="Tang N."/>
            <person name="Roy S."/>
            <person name="Loubradou J."/>
            <person name="Henrissat B."/>
            <person name="Grigoriev I.V."/>
            <person name="Corradi N."/>
            <person name="Roux C."/>
            <person name="Martin F.M."/>
        </authorList>
    </citation>
    <scope>NUCLEOTIDE SEQUENCE [LARGE SCALE GENOMIC DNA]</scope>
    <source>
        <strain evidence="2 3">DAOM 194757</strain>
    </source>
</reference>
<evidence type="ECO:0000256" key="1">
    <source>
        <dbReference type="SAM" id="MobiDB-lite"/>
    </source>
</evidence>
<comment type="caution">
    <text evidence="2">The sequence shown here is derived from an EMBL/GenBank/DDBJ whole genome shotgun (WGS) entry which is preliminary data.</text>
</comment>
<name>A0A397UVZ9_9GLOM</name>
<protein>
    <submittedName>
        <fullName evidence="2">Uncharacterized protein</fullName>
    </submittedName>
</protein>
<dbReference type="Proteomes" id="UP000266673">
    <property type="component" value="Unassembled WGS sequence"/>
</dbReference>
<keyword evidence="3" id="KW-1185">Reference proteome</keyword>
<accession>A0A397UVZ9</accession>
<dbReference type="AlphaFoldDB" id="A0A397UVZ9"/>
<sequence length="84" mass="9322">MFLFSFGALNTNGNNSTNNTFLLDVSQKKNNYEWITSYDPLKPFQSVTTTTIPSVTSSASPKRFGHAPYSFTPHDDEPNNEVSG</sequence>
<dbReference type="EMBL" id="QKWP01000875">
    <property type="protein sequence ID" value="RIB13972.1"/>
    <property type="molecule type" value="Genomic_DNA"/>
</dbReference>
<gene>
    <name evidence="2" type="ORF">C2G38_2196429</name>
</gene>
<evidence type="ECO:0000313" key="3">
    <source>
        <dbReference type="Proteomes" id="UP000266673"/>
    </source>
</evidence>